<dbReference type="GO" id="GO:0016020">
    <property type="term" value="C:membrane"/>
    <property type="evidence" value="ECO:0007669"/>
    <property type="project" value="UniProtKB-SubCell"/>
</dbReference>
<evidence type="ECO:0000313" key="11">
    <source>
        <dbReference type="Proteomes" id="UP000290288"/>
    </source>
</evidence>
<evidence type="ECO:0000256" key="4">
    <source>
        <dbReference type="ARBA" id="ARBA00014268"/>
    </source>
</evidence>
<dbReference type="GO" id="GO:0005829">
    <property type="term" value="C:cytosol"/>
    <property type="evidence" value="ECO:0007669"/>
    <property type="project" value="GOC"/>
</dbReference>
<keyword evidence="8" id="KW-0472">Membrane</keyword>
<comment type="subcellular location">
    <subcellularLocation>
        <location evidence="2">Cytoplasm</location>
    </subcellularLocation>
    <subcellularLocation>
        <location evidence="1">Membrane</location>
        <topology evidence="1">Peripheral membrane protein</topology>
        <orientation evidence="1">Cytoplasmic side</orientation>
    </subcellularLocation>
</comment>
<dbReference type="PROSITE" id="PS50195">
    <property type="entry name" value="PX"/>
    <property type="match status" value="1"/>
</dbReference>
<dbReference type="InterPro" id="IPR001683">
    <property type="entry name" value="PX_dom"/>
</dbReference>
<feature type="domain" description="PX" evidence="9">
    <location>
        <begin position="245"/>
        <end position="351"/>
    </location>
</feature>
<comment type="similarity">
    <text evidence="3">Belongs to the sorting nexin family.</text>
</comment>
<dbReference type="AlphaFoldDB" id="A0A4Q2DRK7"/>
<dbReference type="Gene3D" id="3.30.1520.10">
    <property type="entry name" value="Phox-like domain"/>
    <property type="match status" value="1"/>
</dbReference>
<dbReference type="PANTHER" id="PTHR47554:SF1">
    <property type="entry name" value="SORTING NEXIN MVP1"/>
    <property type="match status" value="1"/>
</dbReference>
<keyword evidence="11" id="KW-1185">Reference proteome</keyword>
<gene>
    <name evidence="10" type="ORF">EST38_g4198</name>
</gene>
<keyword evidence="7" id="KW-0653">Protein transport</keyword>
<evidence type="ECO:0000256" key="7">
    <source>
        <dbReference type="ARBA" id="ARBA00022927"/>
    </source>
</evidence>
<dbReference type="Pfam" id="PF19566">
    <property type="entry name" value="Snx8_BAR_dom"/>
    <property type="match status" value="1"/>
</dbReference>
<reference evidence="10 11" key="1">
    <citation type="submission" date="2019-01" db="EMBL/GenBank/DDBJ databases">
        <title>Draft genome sequence of Psathyrella aberdarensis IHI B618.</title>
        <authorList>
            <person name="Buettner E."/>
            <person name="Kellner H."/>
        </authorList>
    </citation>
    <scope>NUCLEOTIDE SEQUENCE [LARGE SCALE GENOMIC DNA]</scope>
    <source>
        <strain evidence="10 11">IHI B618</strain>
    </source>
</reference>
<dbReference type="Gene3D" id="1.10.238.10">
    <property type="entry name" value="EF-hand"/>
    <property type="match status" value="1"/>
</dbReference>
<dbReference type="PANTHER" id="PTHR47554">
    <property type="entry name" value="SORTING NEXIN MVP1"/>
    <property type="match status" value="1"/>
</dbReference>
<dbReference type="GO" id="GO:0005768">
    <property type="term" value="C:endosome"/>
    <property type="evidence" value="ECO:0007669"/>
    <property type="project" value="TreeGrafter"/>
</dbReference>
<dbReference type="GO" id="GO:0032266">
    <property type="term" value="F:phosphatidylinositol-3-phosphate binding"/>
    <property type="evidence" value="ECO:0007669"/>
    <property type="project" value="TreeGrafter"/>
</dbReference>
<dbReference type="InterPro" id="IPR036871">
    <property type="entry name" value="PX_dom_sf"/>
</dbReference>
<evidence type="ECO:0000256" key="5">
    <source>
        <dbReference type="ARBA" id="ARBA00022448"/>
    </source>
</evidence>
<dbReference type="CDD" id="cd07597">
    <property type="entry name" value="BAR_SNX8"/>
    <property type="match status" value="1"/>
</dbReference>
<dbReference type="InterPro" id="IPR045734">
    <property type="entry name" value="Snx8_BAR_dom"/>
</dbReference>
<evidence type="ECO:0000256" key="8">
    <source>
        <dbReference type="ARBA" id="ARBA00023136"/>
    </source>
</evidence>
<dbReference type="GO" id="GO:0006623">
    <property type="term" value="P:protein targeting to vacuole"/>
    <property type="evidence" value="ECO:0007669"/>
    <property type="project" value="TreeGrafter"/>
</dbReference>
<organism evidence="10 11">
    <name type="scientific">Candolleomyces aberdarensis</name>
    <dbReference type="NCBI Taxonomy" id="2316362"/>
    <lineage>
        <taxon>Eukaryota</taxon>
        <taxon>Fungi</taxon>
        <taxon>Dikarya</taxon>
        <taxon>Basidiomycota</taxon>
        <taxon>Agaricomycotina</taxon>
        <taxon>Agaricomycetes</taxon>
        <taxon>Agaricomycetidae</taxon>
        <taxon>Agaricales</taxon>
        <taxon>Agaricineae</taxon>
        <taxon>Psathyrellaceae</taxon>
        <taxon>Candolleomyces</taxon>
    </lineage>
</organism>
<dbReference type="SMART" id="SM00312">
    <property type="entry name" value="PX"/>
    <property type="match status" value="1"/>
</dbReference>
<dbReference type="InterPro" id="IPR011992">
    <property type="entry name" value="EF-hand-dom_pair"/>
</dbReference>
<evidence type="ECO:0000259" key="9">
    <source>
        <dbReference type="PROSITE" id="PS50195"/>
    </source>
</evidence>
<protein>
    <recommendedName>
        <fullName evidence="4">Sorting nexin MVP1</fullName>
    </recommendedName>
</protein>
<evidence type="ECO:0000313" key="10">
    <source>
        <dbReference type="EMBL" id="RXW21654.1"/>
    </source>
</evidence>
<keyword evidence="6" id="KW-0963">Cytoplasm</keyword>
<evidence type="ECO:0000256" key="3">
    <source>
        <dbReference type="ARBA" id="ARBA00010883"/>
    </source>
</evidence>
<dbReference type="GO" id="GO:0042147">
    <property type="term" value="P:retrograde transport, endosome to Golgi"/>
    <property type="evidence" value="ECO:0007669"/>
    <property type="project" value="InterPro"/>
</dbReference>
<evidence type="ECO:0000256" key="1">
    <source>
        <dbReference type="ARBA" id="ARBA00004287"/>
    </source>
</evidence>
<dbReference type="OrthoDB" id="10064318at2759"/>
<keyword evidence="5" id="KW-0813">Transport</keyword>
<dbReference type="STRING" id="2316362.A0A4Q2DRK7"/>
<dbReference type="Pfam" id="PF00787">
    <property type="entry name" value="PX"/>
    <property type="match status" value="1"/>
</dbReference>
<evidence type="ECO:0000256" key="6">
    <source>
        <dbReference type="ARBA" id="ARBA00022490"/>
    </source>
</evidence>
<dbReference type="EMBL" id="SDEE01000099">
    <property type="protein sequence ID" value="RXW21654.1"/>
    <property type="molecule type" value="Genomic_DNA"/>
</dbReference>
<sequence>MFNSPRQGQRYIGATTNGFSGSLVDENPLASSSVYDDGLQDPWSAAPSPSPTPVPQNNTIFNAVIADATVPGIYHRAFAAVDVGGLGEVSVNALSRVLTTSSLPAATVDKIVNLVSSKPRVSKLEFFVALALVALAQSGKDVSIEQVAALSSQNTLPEPTLDLDRLQPSTSTFAPTPYRQNTAQTIRPAPAYSDDPWSTNKYTALPANPAFGSGTGFNPAPPAPPPISSVSSVAGTGLPDFWWKRQENVRVTLLGQQGFILNRYVVYEIATERGDTVVRRYSEFSFLWDCLQRRYPFRLFPALPPKRIGADEQFLEQRRKGLARALNFVINHPVIKDDGILASFLTEPSFETWRKTASISLDEESASKKVDKVEEMAIPSDFEEKIATIRAKLNPLIDHWQRICILAERIMKRQEAAARQAELSEDRTRILLDTTLEALKSQRDLYLATRDMFIRHDRLSIDQVERLKKRIETHSVKLDGIRAAQKDGWAEEADRLTGLIERDQATVTAQLNRRVFIRVCLWHELRVVLHNRENTLITQAVHNFAREERQYSEGVTHIWQSLEEATEGMPYE</sequence>
<accession>A0A4Q2DRK7</accession>
<comment type="caution">
    <text evidence="10">The sequence shown here is derived from an EMBL/GenBank/DDBJ whole genome shotgun (WGS) entry which is preliminary data.</text>
</comment>
<dbReference type="SUPFAM" id="SSF64268">
    <property type="entry name" value="PX domain"/>
    <property type="match status" value="1"/>
</dbReference>
<dbReference type="SUPFAM" id="SSF47473">
    <property type="entry name" value="EF-hand"/>
    <property type="match status" value="1"/>
</dbReference>
<dbReference type="InterPro" id="IPR028662">
    <property type="entry name" value="SNX8/Mvp1"/>
</dbReference>
<proteinExistence type="inferred from homology"/>
<name>A0A4Q2DRK7_9AGAR</name>
<evidence type="ECO:0000256" key="2">
    <source>
        <dbReference type="ARBA" id="ARBA00004496"/>
    </source>
</evidence>
<dbReference type="Proteomes" id="UP000290288">
    <property type="component" value="Unassembled WGS sequence"/>
</dbReference>